<comment type="caution">
    <text evidence="10">The sequence shown here is derived from an EMBL/GenBank/DDBJ whole genome shotgun (WGS) entry which is preliminary data.</text>
</comment>
<dbReference type="InterPro" id="IPR018485">
    <property type="entry name" value="FGGY_C"/>
</dbReference>
<evidence type="ECO:0000313" key="10">
    <source>
        <dbReference type="EMBL" id="MRX44029.1"/>
    </source>
</evidence>
<keyword evidence="4 10" id="KW-0418">Kinase</keyword>
<comment type="similarity">
    <text evidence="1">Belongs to the FGGY kinase family.</text>
</comment>
<keyword evidence="6" id="KW-0684">Rhamnose metabolism</keyword>
<dbReference type="GO" id="GO:0008993">
    <property type="term" value="F:rhamnulokinase activity"/>
    <property type="evidence" value="ECO:0007669"/>
    <property type="project" value="InterPro"/>
</dbReference>
<feature type="compositionally biased region" description="Basic and acidic residues" evidence="7">
    <location>
        <begin position="487"/>
        <end position="498"/>
    </location>
</feature>
<dbReference type="EMBL" id="WKJD01000014">
    <property type="protein sequence ID" value="MRX44029.1"/>
    <property type="molecule type" value="Genomic_DNA"/>
</dbReference>
<evidence type="ECO:0000259" key="9">
    <source>
        <dbReference type="Pfam" id="PF02782"/>
    </source>
</evidence>
<evidence type="ECO:0000313" key="11">
    <source>
        <dbReference type="Proteomes" id="UP000476511"/>
    </source>
</evidence>
<accession>A0A6L5R207</accession>
<feature type="region of interest" description="Disordered" evidence="7">
    <location>
        <begin position="479"/>
        <end position="498"/>
    </location>
</feature>
<dbReference type="InterPro" id="IPR013449">
    <property type="entry name" value="Rhamnulokinase"/>
</dbReference>
<dbReference type="InterPro" id="IPR050406">
    <property type="entry name" value="FGGY_Carb_Kinase"/>
</dbReference>
<gene>
    <name evidence="10" type="ORF">GJR97_09850</name>
</gene>
<dbReference type="GO" id="GO:0019301">
    <property type="term" value="P:rhamnose catabolic process"/>
    <property type="evidence" value="ECO:0007669"/>
    <property type="project" value="InterPro"/>
</dbReference>
<keyword evidence="3" id="KW-0547">Nucleotide-binding</keyword>
<organism evidence="10 11">
    <name type="scientific">Agromyces kandeliae</name>
    <dbReference type="NCBI Taxonomy" id="2666141"/>
    <lineage>
        <taxon>Bacteria</taxon>
        <taxon>Bacillati</taxon>
        <taxon>Actinomycetota</taxon>
        <taxon>Actinomycetes</taxon>
        <taxon>Micrococcales</taxon>
        <taxon>Microbacteriaceae</taxon>
        <taxon>Agromyces</taxon>
    </lineage>
</organism>
<evidence type="ECO:0000256" key="2">
    <source>
        <dbReference type="ARBA" id="ARBA00022679"/>
    </source>
</evidence>
<dbReference type="GO" id="GO:0005524">
    <property type="term" value="F:ATP binding"/>
    <property type="evidence" value="ECO:0007669"/>
    <property type="project" value="UniProtKB-KW"/>
</dbReference>
<name>A0A6L5R207_9MICO</name>
<dbReference type="InterPro" id="IPR043129">
    <property type="entry name" value="ATPase_NBD"/>
</dbReference>
<evidence type="ECO:0000256" key="6">
    <source>
        <dbReference type="ARBA" id="ARBA00023308"/>
    </source>
</evidence>
<keyword evidence="11" id="KW-1185">Reference proteome</keyword>
<reference evidence="10 11" key="1">
    <citation type="submission" date="2019-11" db="EMBL/GenBank/DDBJ databases">
        <title>Agromyces kandeliae sp. nov., isolated from mangrove soil.</title>
        <authorList>
            <person name="Wang R."/>
        </authorList>
    </citation>
    <scope>NUCLEOTIDE SEQUENCE [LARGE SCALE GENOMIC DNA]</scope>
    <source>
        <strain evidence="10 11">Q22</strain>
    </source>
</reference>
<evidence type="ECO:0000256" key="5">
    <source>
        <dbReference type="ARBA" id="ARBA00022840"/>
    </source>
</evidence>
<sequence length="498" mass="50982">MPSSAYLAIDLGSSSIRVMLGLLDLRPGSHVLTVREVGRFANVPVTCPEGLGWDVPALWAGVRQGLRAGVAAARAADADVRGIGVDSWGVDYARLTKDGRLRPFVRHHRDADATLAAGTSAARDVSADYAVTGILDQAINSAHQLRQDAAAGIGEPSDTMLPIADAFVHLLTGRVGSEPSLASTTGLIDRASGDWSAALSCGLGAKLPAIVPTGSSAGITTPEVTADIGAEHPIAVWSVSAHDTAAAFMAVTDADDTGTGVVSSGSWAVVGLALPRPILTEQARADGFTQEIGAAGATLFAKNLSGMWLLQETLREWAAEDAVEAGSIETLRLLLDEAAASGYRGRFDPADPDLQAPGGLAGRLVAACIASGAEPPASRGDLVRAIVDSLATAYAETLERAAQLAGRRLERVRIVGGGARNELLCALTAERTGLPVIAGPVEASVRGVLLQAAISAGDLTGAAAARALAIDDGERPDRLIIPAGDPARTRSENAHGLA</sequence>
<keyword evidence="2" id="KW-0808">Transferase</keyword>
<proteinExistence type="inferred from homology"/>
<evidence type="ECO:0000256" key="7">
    <source>
        <dbReference type="SAM" id="MobiDB-lite"/>
    </source>
</evidence>
<dbReference type="PANTHER" id="PTHR43095">
    <property type="entry name" value="SUGAR KINASE"/>
    <property type="match status" value="1"/>
</dbReference>
<evidence type="ECO:0000256" key="3">
    <source>
        <dbReference type="ARBA" id="ARBA00022741"/>
    </source>
</evidence>
<feature type="domain" description="Carbohydrate kinase FGGY C-terminal" evidence="9">
    <location>
        <begin position="261"/>
        <end position="455"/>
    </location>
</feature>
<dbReference type="Proteomes" id="UP000476511">
    <property type="component" value="Unassembled WGS sequence"/>
</dbReference>
<evidence type="ECO:0000256" key="4">
    <source>
        <dbReference type="ARBA" id="ARBA00022777"/>
    </source>
</evidence>
<dbReference type="Gene3D" id="3.30.420.40">
    <property type="match status" value="2"/>
</dbReference>
<evidence type="ECO:0000259" key="8">
    <source>
        <dbReference type="Pfam" id="PF00370"/>
    </source>
</evidence>
<dbReference type="AlphaFoldDB" id="A0A6L5R207"/>
<keyword evidence="5" id="KW-0067">ATP-binding</keyword>
<dbReference type="Pfam" id="PF00370">
    <property type="entry name" value="FGGY_N"/>
    <property type="match status" value="1"/>
</dbReference>
<dbReference type="RefSeq" id="WP_154346329.1">
    <property type="nucleotide sequence ID" value="NZ_WKJD01000014.1"/>
</dbReference>
<evidence type="ECO:0000256" key="1">
    <source>
        <dbReference type="ARBA" id="ARBA00009156"/>
    </source>
</evidence>
<feature type="domain" description="Carbohydrate kinase FGGY N-terminal" evidence="8">
    <location>
        <begin position="6"/>
        <end position="248"/>
    </location>
</feature>
<dbReference type="InterPro" id="IPR018484">
    <property type="entry name" value="FGGY_N"/>
</dbReference>
<protein>
    <submittedName>
        <fullName evidence="10">Rhamnulokinase</fullName>
    </submittedName>
</protein>
<dbReference type="Pfam" id="PF02782">
    <property type="entry name" value="FGGY_C"/>
    <property type="match status" value="1"/>
</dbReference>
<dbReference type="CDD" id="cd07771">
    <property type="entry name" value="ASKHA_NBD_FGGY_RhaB-like"/>
    <property type="match status" value="1"/>
</dbReference>
<dbReference type="SUPFAM" id="SSF53067">
    <property type="entry name" value="Actin-like ATPase domain"/>
    <property type="match status" value="2"/>
</dbReference>